<accession>A0A396ZCN0</accession>
<name>A0A396ZCN0_9LEPT</name>
<sequence length="316" mass="35900">MSQFFNSKDLCVLTPTKDRPNKIVNLLNSLTKQTAPVGRIIVVASGQDIRDVVEKYSKQLPLEYYFCEPPGQVRQRKLGVSKLDSRTKLVATLDDDIVLEPDAIERIVQFWNVIEPETAGVGFNIVNIAGHKFSFFKSLFYCDSKFPGLVLESGFPTSITDVKENVRTEWLNGGATIWRQDILIENIHKKDLNAKWAPCEDLIFSYPIGKLFPLYVCADSRVIHDDIVVNNLSQDELWYRGRSLAMWMIYFVSQNLDTLSIAKSSVALIAMSVYNLFKYSFTGNLRLLSMEVGRLSGLFGAVIQILRKRDVSELLR</sequence>
<dbReference type="CDD" id="cd00761">
    <property type="entry name" value="Glyco_tranf_GTA_type"/>
    <property type="match status" value="1"/>
</dbReference>
<dbReference type="RefSeq" id="WP_118968502.1">
    <property type="nucleotide sequence ID" value="NZ_QHCT01000002.1"/>
</dbReference>
<organism evidence="2 3">
    <name type="scientific">Leptospira stimsonii</name>
    <dbReference type="NCBI Taxonomy" id="2202203"/>
    <lineage>
        <taxon>Bacteria</taxon>
        <taxon>Pseudomonadati</taxon>
        <taxon>Spirochaetota</taxon>
        <taxon>Spirochaetia</taxon>
        <taxon>Leptospirales</taxon>
        <taxon>Leptospiraceae</taxon>
        <taxon>Leptospira</taxon>
    </lineage>
</organism>
<gene>
    <name evidence="2" type="ORF">DLM75_10850</name>
</gene>
<keyword evidence="2" id="KW-0808">Transferase</keyword>
<proteinExistence type="predicted"/>
<dbReference type="GO" id="GO:0016740">
    <property type="term" value="F:transferase activity"/>
    <property type="evidence" value="ECO:0007669"/>
    <property type="project" value="UniProtKB-KW"/>
</dbReference>
<evidence type="ECO:0000313" key="3">
    <source>
        <dbReference type="Proteomes" id="UP000265798"/>
    </source>
</evidence>
<dbReference type="Proteomes" id="UP000265798">
    <property type="component" value="Unassembled WGS sequence"/>
</dbReference>
<dbReference type="InterPro" id="IPR029044">
    <property type="entry name" value="Nucleotide-diphossugar_trans"/>
</dbReference>
<dbReference type="OrthoDB" id="111731at2"/>
<dbReference type="Pfam" id="PF00535">
    <property type="entry name" value="Glycos_transf_2"/>
    <property type="match status" value="1"/>
</dbReference>
<protein>
    <submittedName>
        <fullName evidence="2">Glycosyl transferase family 2</fullName>
    </submittedName>
</protein>
<comment type="caution">
    <text evidence="2">The sequence shown here is derived from an EMBL/GenBank/DDBJ whole genome shotgun (WGS) entry which is preliminary data.</text>
</comment>
<feature type="domain" description="Glycosyltransferase 2-like" evidence="1">
    <location>
        <begin position="11"/>
        <end position="138"/>
    </location>
</feature>
<evidence type="ECO:0000313" key="2">
    <source>
        <dbReference type="EMBL" id="RHX90860.1"/>
    </source>
</evidence>
<reference evidence="3" key="1">
    <citation type="submission" date="2018-05" db="EMBL/GenBank/DDBJ databases">
        <title>Leptospira yasudae sp. nov. and Leptospira stimsonii sp. nov., two pathogenic species of the genus Leptospira isolated from environmental sources.</title>
        <authorList>
            <person name="Casanovas-Massana A."/>
            <person name="Hamond C."/>
            <person name="Santos L.A."/>
            <person name="Hacker K.P."/>
            <person name="Balassiano I."/>
            <person name="Medeiros M.A."/>
            <person name="Reis M.G."/>
            <person name="Ko A.I."/>
            <person name="Wunder E.A."/>
        </authorList>
    </citation>
    <scope>NUCLEOTIDE SEQUENCE [LARGE SCALE GENOMIC DNA]</scope>
    <source>
        <strain evidence="3">Yale</strain>
    </source>
</reference>
<dbReference type="AlphaFoldDB" id="A0A396ZCN0"/>
<dbReference type="InterPro" id="IPR001173">
    <property type="entry name" value="Glyco_trans_2-like"/>
</dbReference>
<evidence type="ECO:0000259" key="1">
    <source>
        <dbReference type="Pfam" id="PF00535"/>
    </source>
</evidence>
<dbReference type="SUPFAM" id="SSF53448">
    <property type="entry name" value="Nucleotide-diphospho-sugar transferases"/>
    <property type="match status" value="1"/>
</dbReference>
<dbReference type="EMBL" id="QHCT01000002">
    <property type="protein sequence ID" value="RHX90860.1"/>
    <property type="molecule type" value="Genomic_DNA"/>
</dbReference>
<dbReference type="Gene3D" id="3.90.550.10">
    <property type="entry name" value="Spore Coat Polysaccharide Biosynthesis Protein SpsA, Chain A"/>
    <property type="match status" value="1"/>
</dbReference>